<dbReference type="InterPro" id="IPR025959">
    <property type="entry name" value="Winged_HTH_dom"/>
</dbReference>
<evidence type="ECO:0000313" key="3">
    <source>
        <dbReference type="Proteomes" id="UP001464891"/>
    </source>
</evidence>
<dbReference type="Proteomes" id="UP001464891">
    <property type="component" value="Unassembled WGS sequence"/>
</dbReference>
<protein>
    <submittedName>
        <fullName evidence="2">Winged helix-turn-helix domain-containing protein</fullName>
    </submittedName>
</protein>
<accession>A0ABV0JGJ1</accession>
<gene>
    <name evidence="2" type="ORF">NC998_27105</name>
</gene>
<reference evidence="2 3" key="1">
    <citation type="submission" date="2022-04" db="EMBL/GenBank/DDBJ databases">
        <title>Positive selection, recombination, and allopatry shape intraspecific diversity of widespread and dominant cyanobacteria.</title>
        <authorList>
            <person name="Wei J."/>
            <person name="Shu W."/>
            <person name="Hu C."/>
        </authorList>
    </citation>
    <scope>NUCLEOTIDE SEQUENCE [LARGE SCALE GENOMIC DNA]</scope>
    <source>
        <strain evidence="2 3">GB2-A4</strain>
    </source>
</reference>
<keyword evidence="3" id="KW-1185">Reference proteome</keyword>
<proteinExistence type="predicted"/>
<dbReference type="Pfam" id="PF13592">
    <property type="entry name" value="HTH_33"/>
    <property type="match status" value="1"/>
</dbReference>
<organism evidence="2 3">
    <name type="scientific">Trichocoleus desertorum GB2-A4</name>
    <dbReference type="NCBI Taxonomy" id="2933944"/>
    <lineage>
        <taxon>Bacteria</taxon>
        <taxon>Bacillati</taxon>
        <taxon>Cyanobacteriota</taxon>
        <taxon>Cyanophyceae</taxon>
        <taxon>Leptolyngbyales</taxon>
        <taxon>Trichocoleusaceae</taxon>
        <taxon>Trichocoleus</taxon>
    </lineage>
</organism>
<feature type="domain" description="Winged helix-turn helix" evidence="1">
    <location>
        <begin position="31"/>
        <end position="87"/>
    </location>
</feature>
<dbReference type="EMBL" id="JAMPKM010000044">
    <property type="protein sequence ID" value="MEP0820759.1"/>
    <property type="molecule type" value="Genomic_DNA"/>
</dbReference>
<sequence>MLDLALSQEQENQIQQLMQDHFPEDWEIDSALWTRRAVQQLIEHVCDVQMPIRTVGEYLKWWGYTPQKPLKRAYEQDPEAVEKWLEQIYPEIEQRAQAERAEITGRNA</sequence>
<comment type="caution">
    <text evidence="2">The sequence shown here is derived from an EMBL/GenBank/DDBJ whole genome shotgun (WGS) entry which is preliminary data.</text>
</comment>
<name>A0ABV0JGJ1_9CYAN</name>
<evidence type="ECO:0000313" key="2">
    <source>
        <dbReference type="EMBL" id="MEP0820759.1"/>
    </source>
</evidence>
<evidence type="ECO:0000259" key="1">
    <source>
        <dbReference type="Pfam" id="PF13592"/>
    </source>
</evidence>
<dbReference type="RefSeq" id="WP_190442411.1">
    <property type="nucleotide sequence ID" value="NZ_JAMPKM010000044.1"/>
</dbReference>